<sequence length="412" mass="44175">MNTIGIFLKRLAQRVWFRAAVFTLMGVALALVSGIIAPWIPFSPSIDIGQDSVGSILQILATSMLAVTTFSLTAMVTAYSSAASIATPRATQLLVQDSTSQNVLSTFIGGFTYSLVGIIALSTGYYDDQGRTLLFIGTIIVVVIIIVTLLSWIGHLSGFGRMDDIIDRVEHAAQTTLVTYASRPTLGARATSDAPRGARTAVHARTAGYVTHVDVPAIQSIAERAGVDVFVASMPGTLTRPDHPLARVTGSPGDETISALASAFTIDTHRTFEQDPRLGAISLSEIAGRALSPAMNDPGTAIVVLSAMHRVFLASFAQTPDRELRYPRVWVTPVSLSDLLEDGFRPIARDGASSLEVGIRIQKMLASLAKAAPPNAATLRRAADEAFERARRALPPEDRQQLRATRRHAWTS</sequence>
<accession>A0ABW2ZNG9</accession>
<protein>
    <submittedName>
        <fullName evidence="3">DUF2254 domain-containing protein</fullName>
    </submittedName>
</protein>
<evidence type="ECO:0000256" key="2">
    <source>
        <dbReference type="SAM" id="Phobius"/>
    </source>
</evidence>
<evidence type="ECO:0000256" key="1">
    <source>
        <dbReference type="SAM" id="MobiDB-lite"/>
    </source>
</evidence>
<name>A0ABW2ZNG9_9MICO</name>
<dbReference type="InterPro" id="IPR018723">
    <property type="entry name" value="DUF2254_membrane"/>
</dbReference>
<evidence type="ECO:0000313" key="3">
    <source>
        <dbReference type="EMBL" id="MFD0780041.1"/>
    </source>
</evidence>
<feature type="transmembrane region" description="Helical" evidence="2">
    <location>
        <begin position="15"/>
        <end position="36"/>
    </location>
</feature>
<comment type="caution">
    <text evidence="3">The sequence shown here is derived from an EMBL/GenBank/DDBJ whole genome shotgun (WGS) entry which is preliminary data.</text>
</comment>
<dbReference type="EMBL" id="JBHTIM010000001">
    <property type="protein sequence ID" value="MFD0780041.1"/>
    <property type="molecule type" value="Genomic_DNA"/>
</dbReference>
<gene>
    <name evidence="3" type="ORF">ACFQZV_01855</name>
</gene>
<dbReference type="Pfam" id="PF10011">
    <property type="entry name" value="DUF2254"/>
    <property type="match status" value="1"/>
</dbReference>
<feature type="compositionally biased region" description="Basic and acidic residues" evidence="1">
    <location>
        <begin position="392"/>
        <end position="401"/>
    </location>
</feature>
<proteinExistence type="predicted"/>
<evidence type="ECO:0000313" key="4">
    <source>
        <dbReference type="Proteomes" id="UP001597042"/>
    </source>
</evidence>
<keyword evidence="2" id="KW-1133">Transmembrane helix</keyword>
<dbReference type="RefSeq" id="WP_378751707.1">
    <property type="nucleotide sequence ID" value="NZ_JBHSSV010000006.1"/>
</dbReference>
<dbReference type="Proteomes" id="UP001597042">
    <property type="component" value="Unassembled WGS sequence"/>
</dbReference>
<feature type="transmembrane region" description="Helical" evidence="2">
    <location>
        <begin position="103"/>
        <end position="126"/>
    </location>
</feature>
<keyword evidence="2" id="KW-0472">Membrane</keyword>
<keyword evidence="2" id="KW-0812">Transmembrane</keyword>
<reference evidence="4" key="1">
    <citation type="journal article" date="2019" name="Int. J. Syst. Evol. Microbiol.">
        <title>The Global Catalogue of Microorganisms (GCM) 10K type strain sequencing project: providing services to taxonomists for standard genome sequencing and annotation.</title>
        <authorList>
            <consortium name="The Broad Institute Genomics Platform"/>
            <consortium name="The Broad Institute Genome Sequencing Center for Infectious Disease"/>
            <person name="Wu L."/>
            <person name="Ma J."/>
        </authorList>
    </citation>
    <scope>NUCLEOTIDE SEQUENCE [LARGE SCALE GENOMIC DNA]</scope>
    <source>
        <strain evidence="4">CCUG 50754</strain>
    </source>
</reference>
<feature type="region of interest" description="Disordered" evidence="1">
    <location>
        <begin position="392"/>
        <end position="412"/>
    </location>
</feature>
<feature type="transmembrane region" description="Helical" evidence="2">
    <location>
        <begin position="56"/>
        <end position="82"/>
    </location>
</feature>
<feature type="transmembrane region" description="Helical" evidence="2">
    <location>
        <begin position="132"/>
        <end position="153"/>
    </location>
</feature>
<keyword evidence="4" id="KW-1185">Reference proteome</keyword>
<organism evidence="3 4">
    <name type="scientific">Microbacterium koreense</name>
    <dbReference type="NCBI Taxonomy" id="323761"/>
    <lineage>
        <taxon>Bacteria</taxon>
        <taxon>Bacillati</taxon>
        <taxon>Actinomycetota</taxon>
        <taxon>Actinomycetes</taxon>
        <taxon>Micrococcales</taxon>
        <taxon>Microbacteriaceae</taxon>
        <taxon>Microbacterium</taxon>
    </lineage>
</organism>